<keyword evidence="3" id="KW-1185">Reference proteome</keyword>
<name>A0ABR8R4A0_9BACI</name>
<feature type="transmembrane region" description="Helical" evidence="1">
    <location>
        <begin position="17"/>
        <end position="36"/>
    </location>
</feature>
<evidence type="ECO:0000313" key="2">
    <source>
        <dbReference type="EMBL" id="MBD7942576.1"/>
    </source>
</evidence>
<proteinExistence type="predicted"/>
<accession>A0ABR8R4A0</accession>
<protein>
    <submittedName>
        <fullName evidence="2">Uncharacterized protein</fullName>
    </submittedName>
</protein>
<dbReference type="Proteomes" id="UP000640786">
    <property type="component" value="Unassembled WGS sequence"/>
</dbReference>
<feature type="transmembrane region" description="Helical" evidence="1">
    <location>
        <begin position="41"/>
        <end position="64"/>
    </location>
</feature>
<dbReference type="EMBL" id="JACSQO010000001">
    <property type="protein sequence ID" value="MBD7942576.1"/>
    <property type="molecule type" value="Genomic_DNA"/>
</dbReference>
<dbReference type="RefSeq" id="WP_151110400.1">
    <property type="nucleotide sequence ID" value="NZ_JACSQO010000001.1"/>
</dbReference>
<evidence type="ECO:0000256" key="1">
    <source>
        <dbReference type="SAM" id="Phobius"/>
    </source>
</evidence>
<keyword evidence="1" id="KW-0472">Membrane</keyword>
<reference evidence="2 3" key="1">
    <citation type="submission" date="2020-08" db="EMBL/GenBank/DDBJ databases">
        <title>A Genomic Blueprint of the Chicken Gut Microbiome.</title>
        <authorList>
            <person name="Gilroy R."/>
            <person name="Ravi A."/>
            <person name="Getino M."/>
            <person name="Pursley I."/>
            <person name="Horton D.L."/>
            <person name="Alikhan N.-F."/>
            <person name="Baker D."/>
            <person name="Gharbi K."/>
            <person name="Hall N."/>
            <person name="Watson M."/>
            <person name="Adriaenssens E.M."/>
            <person name="Foster-Nyarko E."/>
            <person name="Jarju S."/>
            <person name="Secka A."/>
            <person name="Antonio M."/>
            <person name="Oren A."/>
            <person name="Chaudhuri R."/>
            <person name="La Ragione R.M."/>
            <person name="Hildebrand F."/>
            <person name="Pallen M.J."/>
        </authorList>
    </citation>
    <scope>NUCLEOTIDE SEQUENCE [LARGE SCALE GENOMIC DNA]</scope>
    <source>
        <strain evidence="2 3">Sa2BUA9</strain>
    </source>
</reference>
<evidence type="ECO:0000313" key="3">
    <source>
        <dbReference type="Proteomes" id="UP000640786"/>
    </source>
</evidence>
<comment type="caution">
    <text evidence="2">The sequence shown here is derived from an EMBL/GenBank/DDBJ whole genome shotgun (WGS) entry which is preliminary data.</text>
</comment>
<keyword evidence="1" id="KW-1133">Transmembrane helix</keyword>
<keyword evidence="1" id="KW-0812">Transmembrane</keyword>
<organism evidence="2 3">
    <name type="scientific">Psychrobacillus faecigallinarum</name>
    <dbReference type="NCBI Taxonomy" id="2762235"/>
    <lineage>
        <taxon>Bacteria</taxon>
        <taxon>Bacillati</taxon>
        <taxon>Bacillota</taxon>
        <taxon>Bacilli</taxon>
        <taxon>Bacillales</taxon>
        <taxon>Bacillaceae</taxon>
        <taxon>Psychrobacillus</taxon>
    </lineage>
</organism>
<sequence length="184" mass="21612">MLRTYEEALILSSTERWLIIGGAFIVLALILMWFLFRNISLFAFIGVFFITLLATVFGGFYLWVIVDSYEEEHITEWEEQVEEYYILTLPLVTLKIDEYKEINSMRAEMVSFTDPPRKLYSYQLSGGDIPDGEKLRLNVERVRVEGLTEPYITYQYLEEAIAPEGTLHFLEGYYNVKLYIPKED</sequence>
<gene>
    <name evidence="2" type="ORF">H9650_00490</name>
</gene>